<keyword evidence="4" id="KW-1185">Reference proteome</keyword>
<feature type="transmembrane region" description="Helical" evidence="1">
    <location>
        <begin position="20"/>
        <end position="41"/>
    </location>
</feature>
<comment type="caution">
    <text evidence="3">The sequence shown here is derived from an EMBL/GenBank/DDBJ whole genome shotgun (WGS) entry which is preliminary data.</text>
</comment>
<accession>A0A5S5AR34</accession>
<evidence type="ECO:0000313" key="4">
    <source>
        <dbReference type="Proteomes" id="UP000322294"/>
    </source>
</evidence>
<name>A0A5S5AR34_9FIRM</name>
<sequence>MKKVWGMLTTLKKDERGVAALLAAAVIAGILGMTAMTVDVGKMALERARLKNACDAAALAAARELPSADAAERTAMEYLEYNGVSPEEASITVDTVGGRITVEARRRVSHSFGGVLGFESSEVSARSSAVFGAVSGMTGIVPFGIPDQQLEFGREYRLKSAPPDDYSPGNYGALALEFRGAASYENNMKYGYQGMINVGDWVLTEPGNMSGPTEEGVNYRLSRCSHYPKCTVDNYDPNCPMVMMVPVFDPDSLSSGRDQVKIVGFAAFLLKGVEGSGNQNVVSGYFLRIVPQDGLKFTIDPGQTDYGFTASRLVE</sequence>
<protein>
    <submittedName>
        <fullName evidence="3">Putative Flp pilus-assembly TadE/G-like protein</fullName>
    </submittedName>
</protein>
<dbReference type="AlphaFoldDB" id="A0A5S5AR34"/>
<evidence type="ECO:0000256" key="1">
    <source>
        <dbReference type="SAM" id="Phobius"/>
    </source>
</evidence>
<proteinExistence type="predicted"/>
<dbReference type="OrthoDB" id="5447051at2"/>
<dbReference type="InterPro" id="IPR028087">
    <property type="entry name" value="Tad_N"/>
</dbReference>
<evidence type="ECO:0000313" key="3">
    <source>
        <dbReference type="EMBL" id="TYP53770.1"/>
    </source>
</evidence>
<keyword evidence="1" id="KW-0472">Membrane</keyword>
<dbReference type="RefSeq" id="WP_148867244.1">
    <property type="nucleotide sequence ID" value="NZ_VNHO01000014.1"/>
</dbReference>
<organism evidence="3 4">
    <name type="scientific">Thermosediminibacter litoriperuensis</name>
    <dbReference type="NCBI Taxonomy" id="291989"/>
    <lineage>
        <taxon>Bacteria</taxon>
        <taxon>Bacillati</taxon>
        <taxon>Bacillota</taxon>
        <taxon>Clostridia</taxon>
        <taxon>Thermosediminibacterales</taxon>
        <taxon>Thermosediminibacteraceae</taxon>
        <taxon>Thermosediminibacter</taxon>
    </lineage>
</organism>
<keyword evidence="1" id="KW-0812">Transmembrane</keyword>
<gene>
    <name evidence="3" type="ORF">LZ11_01492</name>
</gene>
<dbReference type="Proteomes" id="UP000322294">
    <property type="component" value="Unassembled WGS sequence"/>
</dbReference>
<feature type="domain" description="Putative Flp pilus-assembly TadG-like N-terminal" evidence="2">
    <location>
        <begin position="17"/>
        <end position="63"/>
    </location>
</feature>
<evidence type="ECO:0000259" key="2">
    <source>
        <dbReference type="Pfam" id="PF13400"/>
    </source>
</evidence>
<reference evidence="3 4" key="1">
    <citation type="submission" date="2019-07" db="EMBL/GenBank/DDBJ databases">
        <title>Genomic Encyclopedia of Type Strains, Phase I: the one thousand microbial genomes (KMG-I) project.</title>
        <authorList>
            <person name="Kyrpides N."/>
        </authorList>
    </citation>
    <scope>NUCLEOTIDE SEQUENCE [LARGE SCALE GENOMIC DNA]</scope>
    <source>
        <strain evidence="3 4">DSM 16647</strain>
    </source>
</reference>
<dbReference type="Pfam" id="PF13400">
    <property type="entry name" value="Tad"/>
    <property type="match status" value="1"/>
</dbReference>
<keyword evidence="1" id="KW-1133">Transmembrane helix</keyword>
<dbReference type="EMBL" id="VNHO01000014">
    <property type="protein sequence ID" value="TYP53770.1"/>
    <property type="molecule type" value="Genomic_DNA"/>
</dbReference>